<dbReference type="UniPathway" id="UPA00163"/>
<protein>
    <submittedName>
        <fullName evidence="6">Family 15 glycoside hydrolase</fullName>
    </submittedName>
</protein>
<gene>
    <name evidence="6" type="ORF">BDK51DRAFT_30418</name>
</gene>
<evidence type="ECO:0000256" key="2">
    <source>
        <dbReference type="ARBA" id="ARBA00007128"/>
    </source>
</evidence>
<accession>A0A4P9W461</accession>
<dbReference type="EMBL" id="KZ997652">
    <property type="protein sequence ID" value="RKO87131.1"/>
    <property type="molecule type" value="Genomic_DNA"/>
</dbReference>
<dbReference type="InterPro" id="IPR012341">
    <property type="entry name" value="6hp_glycosidase-like_sf"/>
</dbReference>
<dbReference type="GO" id="GO:0005977">
    <property type="term" value="P:glycogen metabolic process"/>
    <property type="evidence" value="ECO:0007669"/>
    <property type="project" value="UniProtKB-UniPathway"/>
</dbReference>
<evidence type="ECO:0000259" key="5">
    <source>
        <dbReference type="Pfam" id="PF00723"/>
    </source>
</evidence>
<dbReference type="Gene3D" id="1.50.10.10">
    <property type="match status" value="1"/>
</dbReference>
<evidence type="ECO:0000313" key="6">
    <source>
        <dbReference type="EMBL" id="RKO87131.1"/>
    </source>
</evidence>
<evidence type="ECO:0000256" key="3">
    <source>
        <dbReference type="ARBA" id="ARBA00022600"/>
    </source>
</evidence>
<reference evidence="7" key="1">
    <citation type="journal article" date="2018" name="Nat. Microbiol.">
        <title>Leveraging single-cell genomics to expand the fungal tree of life.</title>
        <authorList>
            <person name="Ahrendt S.R."/>
            <person name="Quandt C.A."/>
            <person name="Ciobanu D."/>
            <person name="Clum A."/>
            <person name="Salamov A."/>
            <person name="Andreopoulos B."/>
            <person name="Cheng J.F."/>
            <person name="Woyke T."/>
            <person name="Pelin A."/>
            <person name="Henrissat B."/>
            <person name="Reynolds N.K."/>
            <person name="Benny G.L."/>
            <person name="Smith M.E."/>
            <person name="James T.Y."/>
            <person name="Grigoriev I.V."/>
        </authorList>
    </citation>
    <scope>NUCLEOTIDE SEQUENCE [LARGE SCALE GENOMIC DNA]</scope>
</reference>
<dbReference type="GO" id="GO:0005964">
    <property type="term" value="C:phosphorylase kinase complex"/>
    <property type="evidence" value="ECO:0007669"/>
    <property type="project" value="TreeGrafter"/>
</dbReference>
<feature type="non-terminal residue" evidence="6">
    <location>
        <position position="214"/>
    </location>
</feature>
<dbReference type="InterPro" id="IPR008734">
    <property type="entry name" value="PHK_A/B_su"/>
</dbReference>
<comment type="pathway">
    <text evidence="1">Glycan biosynthesis; glycogen metabolism.</text>
</comment>
<dbReference type="AlphaFoldDB" id="A0A4P9W461"/>
<name>A0A4P9W461_9FUNG</name>
<keyword evidence="3" id="KW-0119">Carbohydrate metabolism</keyword>
<dbReference type="GO" id="GO:0016787">
    <property type="term" value="F:hydrolase activity"/>
    <property type="evidence" value="ECO:0007669"/>
    <property type="project" value="UniProtKB-KW"/>
</dbReference>
<comment type="similarity">
    <text evidence="2">Belongs to the phosphorylase b kinase regulatory chain family.</text>
</comment>
<evidence type="ECO:0000256" key="1">
    <source>
        <dbReference type="ARBA" id="ARBA00005131"/>
    </source>
</evidence>
<dbReference type="OrthoDB" id="5971574at2759"/>
<dbReference type="SUPFAM" id="SSF48208">
    <property type="entry name" value="Six-hairpin glycosidases"/>
    <property type="match status" value="1"/>
</dbReference>
<keyword evidence="4" id="KW-0112">Calmodulin-binding</keyword>
<dbReference type="Proteomes" id="UP000269721">
    <property type="component" value="Unassembled WGS sequence"/>
</dbReference>
<dbReference type="PANTHER" id="PTHR10749">
    <property type="entry name" value="PHOSPHORYLASE B KINASE REGULATORY SUBUNIT"/>
    <property type="match status" value="1"/>
</dbReference>
<sequence length="214" mass="24204">MARKRDIETKLDRYFHEVSTIILSRQNAATGLIPASVAVTTHGDYRDAWVRDNVYSIYAVWGLALAYRRIDDDQGRSYELQHATIKLMRGLLFAMMCQAEKVEQFKHTQSVLHCLHAKYNTATGGTVVGDRDWGHLQIDATSIFLLALAEMTASGLTIIYTLDEVRFIQNLVFYIERAYRTPDYGIWERGNKINHGMPELNSSSIGMAVAALQA</sequence>
<dbReference type="GO" id="GO:0005516">
    <property type="term" value="F:calmodulin binding"/>
    <property type="evidence" value="ECO:0007669"/>
    <property type="project" value="UniProtKB-KW"/>
</dbReference>
<keyword evidence="3" id="KW-0321">Glycogen metabolism</keyword>
<dbReference type="Pfam" id="PF00723">
    <property type="entry name" value="Glyco_hydro_15"/>
    <property type="match status" value="1"/>
</dbReference>
<organism evidence="6 7">
    <name type="scientific">Blyttiomyces helicus</name>
    <dbReference type="NCBI Taxonomy" id="388810"/>
    <lineage>
        <taxon>Eukaryota</taxon>
        <taxon>Fungi</taxon>
        <taxon>Fungi incertae sedis</taxon>
        <taxon>Chytridiomycota</taxon>
        <taxon>Chytridiomycota incertae sedis</taxon>
        <taxon>Chytridiomycetes</taxon>
        <taxon>Chytridiomycetes incertae sedis</taxon>
        <taxon>Blyttiomyces</taxon>
    </lineage>
</organism>
<evidence type="ECO:0000313" key="7">
    <source>
        <dbReference type="Proteomes" id="UP000269721"/>
    </source>
</evidence>
<dbReference type="PANTHER" id="PTHR10749:SF8">
    <property type="entry name" value="PHOSPHORYLASE B KINASE REGULATORY SUBUNIT BETA"/>
    <property type="match status" value="1"/>
</dbReference>
<keyword evidence="6" id="KW-0378">Hydrolase</keyword>
<feature type="domain" description="GH15-like" evidence="5">
    <location>
        <begin position="10"/>
        <end position="214"/>
    </location>
</feature>
<dbReference type="InterPro" id="IPR011613">
    <property type="entry name" value="GH15-like"/>
</dbReference>
<keyword evidence="7" id="KW-1185">Reference proteome</keyword>
<proteinExistence type="inferred from homology"/>
<evidence type="ECO:0000256" key="4">
    <source>
        <dbReference type="ARBA" id="ARBA00022860"/>
    </source>
</evidence>
<dbReference type="InterPro" id="IPR008928">
    <property type="entry name" value="6-hairpin_glycosidase_sf"/>
</dbReference>